<organism evidence="1 2">
    <name type="scientific">Natrarchaeobius chitinivorans</name>
    <dbReference type="NCBI Taxonomy" id="1679083"/>
    <lineage>
        <taxon>Archaea</taxon>
        <taxon>Methanobacteriati</taxon>
        <taxon>Methanobacteriota</taxon>
        <taxon>Stenosarchaea group</taxon>
        <taxon>Halobacteria</taxon>
        <taxon>Halobacteriales</taxon>
        <taxon>Natrialbaceae</taxon>
        <taxon>Natrarchaeobius</taxon>
    </lineage>
</organism>
<accession>A0A3N6MJ52</accession>
<dbReference type="Proteomes" id="UP000281431">
    <property type="component" value="Unassembled WGS sequence"/>
</dbReference>
<evidence type="ECO:0000313" key="2">
    <source>
        <dbReference type="Proteomes" id="UP000281431"/>
    </source>
</evidence>
<sequence>MPVGLFCLSTGASFQSPSRRLEIESSDVQETHWLTSIAPPHTSCRWPKSFAADSSRTDSV</sequence>
<reference evidence="1 2" key="1">
    <citation type="submission" date="2018-10" db="EMBL/GenBank/DDBJ databases">
        <title>Natrarchaeobius chitinivorans gen. nov., sp. nov., and Natrarchaeobius haloalkaliphilus sp. nov., alkaliphilic, chitin-utilizing haloarchaea from hypersaline alkaline lakes.</title>
        <authorList>
            <person name="Sorokin D.Y."/>
            <person name="Elcheninov A.G."/>
            <person name="Kostrikina N.A."/>
            <person name="Bale N.J."/>
            <person name="Sinninghe Damste J.S."/>
            <person name="Khijniak T.V."/>
            <person name="Kublanov I.V."/>
            <person name="Toshchakov S.V."/>
        </authorList>
    </citation>
    <scope>NUCLEOTIDE SEQUENCE [LARGE SCALE GENOMIC DNA]</scope>
    <source>
        <strain evidence="1 2">AArcht7</strain>
    </source>
</reference>
<dbReference type="EMBL" id="REFZ01000061">
    <property type="protein sequence ID" value="RQG94146.1"/>
    <property type="molecule type" value="Genomic_DNA"/>
</dbReference>
<protein>
    <submittedName>
        <fullName evidence="1">Uncharacterized protein</fullName>
    </submittedName>
</protein>
<name>A0A3N6MJ52_NATCH</name>
<dbReference type="AlphaFoldDB" id="A0A3N6MJ52"/>
<keyword evidence="2" id="KW-1185">Reference proteome</keyword>
<proteinExistence type="predicted"/>
<gene>
    <name evidence="1" type="ORF">EA472_22390</name>
</gene>
<evidence type="ECO:0000313" key="1">
    <source>
        <dbReference type="EMBL" id="RQG94146.1"/>
    </source>
</evidence>
<comment type="caution">
    <text evidence="1">The sequence shown here is derived from an EMBL/GenBank/DDBJ whole genome shotgun (WGS) entry which is preliminary data.</text>
</comment>